<accession>A0A512P9Z3</accession>
<evidence type="ECO:0000256" key="4">
    <source>
        <dbReference type="ARBA" id="ARBA00023002"/>
    </source>
</evidence>
<keyword evidence="2" id="KW-0285">Flavoprotein</keyword>
<keyword evidence="8" id="KW-1185">Reference proteome</keyword>
<gene>
    <name evidence="7" type="ORF">CSO01_07300</name>
</gene>
<dbReference type="Pfam" id="PF14759">
    <property type="entry name" value="Reductase_C"/>
    <property type="match status" value="1"/>
</dbReference>
<reference evidence="7 8" key="1">
    <citation type="submission" date="2019-07" db="EMBL/GenBank/DDBJ databases">
        <title>Whole genome shotgun sequence of Cellulomonas soli NBRC 109434.</title>
        <authorList>
            <person name="Hosoyama A."/>
            <person name="Uohara A."/>
            <person name="Ohji S."/>
            <person name="Ichikawa N."/>
        </authorList>
    </citation>
    <scope>NUCLEOTIDE SEQUENCE [LARGE SCALE GENOMIC DNA]</scope>
    <source>
        <strain evidence="7 8">NBRC 109434</strain>
    </source>
</reference>
<dbReference type="SUPFAM" id="SSF55424">
    <property type="entry name" value="FAD/NAD-linked reductases, dimerisation (C-terminal) domain"/>
    <property type="match status" value="1"/>
</dbReference>
<proteinExistence type="predicted"/>
<organism evidence="7 8">
    <name type="scientific">Cellulomonas soli</name>
    <dbReference type="NCBI Taxonomy" id="931535"/>
    <lineage>
        <taxon>Bacteria</taxon>
        <taxon>Bacillati</taxon>
        <taxon>Actinomycetota</taxon>
        <taxon>Actinomycetes</taxon>
        <taxon>Micrococcales</taxon>
        <taxon>Cellulomonadaceae</taxon>
        <taxon>Cellulomonas</taxon>
    </lineage>
</organism>
<comment type="cofactor">
    <cofactor evidence="1">
        <name>FAD</name>
        <dbReference type="ChEBI" id="CHEBI:57692"/>
    </cofactor>
</comment>
<dbReference type="InterPro" id="IPR016156">
    <property type="entry name" value="FAD/NAD-linked_Rdtase_dimer_sf"/>
</dbReference>
<keyword evidence="3" id="KW-0274">FAD</keyword>
<dbReference type="GO" id="GO:0005737">
    <property type="term" value="C:cytoplasm"/>
    <property type="evidence" value="ECO:0007669"/>
    <property type="project" value="TreeGrafter"/>
</dbReference>
<dbReference type="InterPro" id="IPR023753">
    <property type="entry name" value="FAD/NAD-binding_dom"/>
</dbReference>
<evidence type="ECO:0000259" key="5">
    <source>
        <dbReference type="Pfam" id="PF07992"/>
    </source>
</evidence>
<dbReference type="RefSeq" id="WP_146951779.1">
    <property type="nucleotide sequence ID" value="NZ_BAABBJ010000015.1"/>
</dbReference>
<feature type="domain" description="Reductase C-terminal" evidence="6">
    <location>
        <begin position="341"/>
        <end position="424"/>
    </location>
</feature>
<evidence type="ECO:0000259" key="6">
    <source>
        <dbReference type="Pfam" id="PF14759"/>
    </source>
</evidence>
<evidence type="ECO:0000256" key="3">
    <source>
        <dbReference type="ARBA" id="ARBA00022827"/>
    </source>
</evidence>
<dbReference type="AlphaFoldDB" id="A0A512P9Z3"/>
<evidence type="ECO:0000256" key="2">
    <source>
        <dbReference type="ARBA" id="ARBA00022630"/>
    </source>
</evidence>
<protein>
    <submittedName>
        <fullName evidence="7">Pyridine nucleotide-disulfide oxidoreductase</fullName>
    </submittedName>
</protein>
<sequence>MPARTVPQHVVVVGAGLAGAKTVEHLRARGFDGRLTLLGDEAERPYERPPLSKGYLLGSAARDEAFVHGPGWYADHDVDLRTGCRAVRLDLRAGEVLDADERRWRADAVVLATGSEPRPLGVPGADLDGVHQLRTLPDSDALREALTGRPRVAVVGGGWIGLEVAAAARQAGCEVTLLVRGPAPLLGALGPEGAELFAGLHREHGVDLRTGVEVDALLPAGTEVATGTGARRVGAVGLVGGDRVEADVVVVGIGAAPRVGLAREAGIALAGADVGGVAVDAHLRTSVPQVLAVGDIAAAEHPTLGERVRVEHWATALHQPETAAATLLGLDEPYDRLPYAFSDQYELGMEHVGHVGARGYDQVVVRGDLAGRECVLLWLRQGRVLAGTNVDVWDVVDHVEALVRSRSVVDPARLADPDVPWEELAP</sequence>
<dbReference type="Proteomes" id="UP000321798">
    <property type="component" value="Unassembled WGS sequence"/>
</dbReference>
<dbReference type="EMBL" id="BKAL01000002">
    <property type="protein sequence ID" value="GEP68015.1"/>
    <property type="molecule type" value="Genomic_DNA"/>
</dbReference>
<keyword evidence="4" id="KW-0560">Oxidoreductase</keyword>
<evidence type="ECO:0000313" key="7">
    <source>
        <dbReference type="EMBL" id="GEP68015.1"/>
    </source>
</evidence>
<dbReference type="PANTHER" id="PTHR43557">
    <property type="entry name" value="APOPTOSIS-INDUCING FACTOR 1"/>
    <property type="match status" value="1"/>
</dbReference>
<dbReference type="Pfam" id="PF07992">
    <property type="entry name" value="Pyr_redox_2"/>
    <property type="match status" value="1"/>
</dbReference>
<dbReference type="PANTHER" id="PTHR43557:SF2">
    <property type="entry name" value="RIESKE DOMAIN-CONTAINING PROTEIN-RELATED"/>
    <property type="match status" value="1"/>
</dbReference>
<dbReference type="InterPro" id="IPR036188">
    <property type="entry name" value="FAD/NAD-bd_sf"/>
</dbReference>
<dbReference type="InterPro" id="IPR050446">
    <property type="entry name" value="FAD-oxidoreductase/Apoptosis"/>
</dbReference>
<dbReference type="GO" id="GO:0016651">
    <property type="term" value="F:oxidoreductase activity, acting on NAD(P)H"/>
    <property type="evidence" value="ECO:0007669"/>
    <property type="project" value="TreeGrafter"/>
</dbReference>
<evidence type="ECO:0000256" key="1">
    <source>
        <dbReference type="ARBA" id="ARBA00001974"/>
    </source>
</evidence>
<dbReference type="PRINTS" id="PR00411">
    <property type="entry name" value="PNDRDTASEI"/>
</dbReference>
<name>A0A512P9Z3_9CELL</name>
<dbReference type="PRINTS" id="PR00368">
    <property type="entry name" value="FADPNR"/>
</dbReference>
<dbReference type="InterPro" id="IPR028202">
    <property type="entry name" value="Reductase_C"/>
</dbReference>
<dbReference type="OrthoDB" id="1145at2"/>
<dbReference type="SUPFAM" id="SSF51905">
    <property type="entry name" value="FAD/NAD(P)-binding domain"/>
    <property type="match status" value="2"/>
</dbReference>
<dbReference type="Gene3D" id="3.50.50.60">
    <property type="entry name" value="FAD/NAD(P)-binding domain"/>
    <property type="match status" value="2"/>
</dbReference>
<evidence type="ECO:0000313" key="8">
    <source>
        <dbReference type="Proteomes" id="UP000321798"/>
    </source>
</evidence>
<comment type="caution">
    <text evidence="7">The sequence shown here is derived from an EMBL/GenBank/DDBJ whole genome shotgun (WGS) entry which is preliminary data.</text>
</comment>
<feature type="domain" description="FAD/NAD(P)-binding" evidence="5">
    <location>
        <begin position="9"/>
        <end position="319"/>
    </location>
</feature>
<dbReference type="Gene3D" id="3.30.390.30">
    <property type="match status" value="1"/>
</dbReference>